<dbReference type="Proteomes" id="UP000245207">
    <property type="component" value="Unassembled WGS sequence"/>
</dbReference>
<keyword evidence="4" id="KW-0539">Nucleus</keyword>
<dbReference type="PROSITE" id="PS50888">
    <property type="entry name" value="BHLH"/>
    <property type="match status" value="1"/>
</dbReference>
<reference evidence="7 8" key="1">
    <citation type="journal article" date="2018" name="Mol. Plant">
        <title>The genome of Artemisia annua provides insight into the evolution of Asteraceae family and artemisinin biosynthesis.</title>
        <authorList>
            <person name="Shen Q."/>
            <person name="Zhang L."/>
            <person name="Liao Z."/>
            <person name="Wang S."/>
            <person name="Yan T."/>
            <person name="Shi P."/>
            <person name="Liu M."/>
            <person name="Fu X."/>
            <person name="Pan Q."/>
            <person name="Wang Y."/>
            <person name="Lv Z."/>
            <person name="Lu X."/>
            <person name="Zhang F."/>
            <person name="Jiang W."/>
            <person name="Ma Y."/>
            <person name="Chen M."/>
            <person name="Hao X."/>
            <person name="Li L."/>
            <person name="Tang Y."/>
            <person name="Lv G."/>
            <person name="Zhou Y."/>
            <person name="Sun X."/>
            <person name="Brodelius P.E."/>
            <person name="Rose J.K.C."/>
            <person name="Tang K."/>
        </authorList>
    </citation>
    <scope>NUCLEOTIDE SEQUENCE [LARGE SCALE GENOMIC DNA]</scope>
    <source>
        <strain evidence="8">cv. Huhao1</strain>
        <tissue evidence="7">Leaf</tissue>
    </source>
</reference>
<evidence type="ECO:0000313" key="7">
    <source>
        <dbReference type="EMBL" id="PWA66928.1"/>
    </source>
</evidence>
<comment type="caution">
    <text evidence="7">The sequence shown here is derived from an EMBL/GenBank/DDBJ whole genome shotgun (WGS) entry which is preliminary data.</text>
</comment>
<feature type="compositionally biased region" description="Basic and acidic residues" evidence="5">
    <location>
        <begin position="127"/>
        <end position="153"/>
    </location>
</feature>
<evidence type="ECO:0000256" key="3">
    <source>
        <dbReference type="ARBA" id="ARBA00023163"/>
    </source>
</evidence>
<proteinExistence type="predicted"/>
<sequence length="398" mass="44280">MSHELRNDPSLLERQQARMKWQQQKQQSFFNASDHTMQNMFSTSMPLAQTNETFTGLLSGHNGLDIVKPDPGLMEDWAGFGDHLSYGYMNQNSIMPLGADQSFVHGNSVSVSTSVTVSVSPKKRKADKGQSLEVVTEKEKKLKGCAEEGDSKITHQNSNNSDKATGDNKSSNSKGASTNTSSKDKSKVSEVQKPDYIHVRARRGQATDSHSLAERVRREKISERMKYLQDLVPGCNKITGKAGMLDEIINYVQSLQKQVEFLSMKLATVNPELDFNIDNVFAKEMFQPSTSEFQGLGCTSETPNPAYFQLNSLDQVYCGLDMGINSAEMALRRSLTAPMSIPETFMDSSCFNQILPSAMWDGDLQNLCKMEFEQGTLIPIQSHQYTGSNEGSNLKMEM</sequence>
<dbReference type="OrthoDB" id="1915602at2759"/>
<dbReference type="SMR" id="A0A2U1N0A2"/>
<protein>
    <submittedName>
        <fullName evidence="7">Myc-type, basic helix-loop-helix (BHLH) domain-containing protein</fullName>
    </submittedName>
</protein>
<dbReference type="PANTHER" id="PTHR12565:SF438">
    <property type="entry name" value="MYC-TYPE, BASIC HELIX-LOOP-HELIX (BHLH) DOMAIN-CONTAINING PROTEIN-RELATED"/>
    <property type="match status" value="1"/>
</dbReference>
<evidence type="ECO:0000256" key="1">
    <source>
        <dbReference type="ARBA" id="ARBA00004123"/>
    </source>
</evidence>
<evidence type="ECO:0000313" key="8">
    <source>
        <dbReference type="Proteomes" id="UP000245207"/>
    </source>
</evidence>
<dbReference type="InterPro" id="IPR024097">
    <property type="entry name" value="bHLH_ZIP_TF"/>
</dbReference>
<comment type="subcellular location">
    <subcellularLocation>
        <location evidence="1">Nucleus</location>
    </subcellularLocation>
</comment>
<dbReference type="FunFam" id="4.10.280.10:FF:000002">
    <property type="entry name" value="Basic helix-loop-helix transcription factor"/>
    <property type="match status" value="1"/>
</dbReference>
<dbReference type="EMBL" id="PKPP01003933">
    <property type="protein sequence ID" value="PWA66928.1"/>
    <property type="molecule type" value="Genomic_DNA"/>
</dbReference>
<keyword evidence="2" id="KW-0805">Transcription regulation</keyword>
<evidence type="ECO:0000259" key="6">
    <source>
        <dbReference type="PROSITE" id="PS50888"/>
    </source>
</evidence>
<evidence type="ECO:0000256" key="4">
    <source>
        <dbReference type="ARBA" id="ARBA00023242"/>
    </source>
</evidence>
<feature type="compositionally biased region" description="Polar residues" evidence="5">
    <location>
        <begin position="154"/>
        <end position="181"/>
    </location>
</feature>
<dbReference type="CDD" id="cd18919">
    <property type="entry name" value="bHLH_AtBPE_like"/>
    <property type="match status" value="1"/>
</dbReference>
<organism evidence="7 8">
    <name type="scientific">Artemisia annua</name>
    <name type="common">Sweet wormwood</name>
    <dbReference type="NCBI Taxonomy" id="35608"/>
    <lineage>
        <taxon>Eukaryota</taxon>
        <taxon>Viridiplantae</taxon>
        <taxon>Streptophyta</taxon>
        <taxon>Embryophyta</taxon>
        <taxon>Tracheophyta</taxon>
        <taxon>Spermatophyta</taxon>
        <taxon>Magnoliopsida</taxon>
        <taxon>eudicotyledons</taxon>
        <taxon>Gunneridae</taxon>
        <taxon>Pentapetalae</taxon>
        <taxon>asterids</taxon>
        <taxon>campanulids</taxon>
        <taxon>Asterales</taxon>
        <taxon>Asteraceae</taxon>
        <taxon>Asteroideae</taxon>
        <taxon>Anthemideae</taxon>
        <taxon>Artemisiinae</taxon>
        <taxon>Artemisia</taxon>
    </lineage>
</organism>
<dbReference type="STRING" id="35608.A0A2U1N0A2"/>
<evidence type="ECO:0000256" key="2">
    <source>
        <dbReference type="ARBA" id="ARBA00023015"/>
    </source>
</evidence>
<dbReference type="GO" id="GO:0005634">
    <property type="term" value="C:nucleus"/>
    <property type="evidence" value="ECO:0007669"/>
    <property type="project" value="UniProtKB-SubCell"/>
</dbReference>
<accession>A0A2U1N0A2</accession>
<dbReference type="Pfam" id="PF00010">
    <property type="entry name" value="HLH"/>
    <property type="match status" value="1"/>
</dbReference>
<dbReference type="SMART" id="SM00353">
    <property type="entry name" value="HLH"/>
    <property type="match status" value="1"/>
</dbReference>
<name>A0A2U1N0A2_ARTAN</name>
<dbReference type="GO" id="GO:0046983">
    <property type="term" value="F:protein dimerization activity"/>
    <property type="evidence" value="ECO:0007669"/>
    <property type="project" value="InterPro"/>
</dbReference>
<dbReference type="PANTHER" id="PTHR12565">
    <property type="entry name" value="STEROL REGULATORY ELEMENT-BINDING PROTEIN"/>
    <property type="match status" value="1"/>
</dbReference>
<keyword evidence="3" id="KW-0804">Transcription</keyword>
<evidence type="ECO:0000256" key="5">
    <source>
        <dbReference type="SAM" id="MobiDB-lite"/>
    </source>
</evidence>
<feature type="compositionally biased region" description="Basic and acidic residues" evidence="5">
    <location>
        <begin position="182"/>
        <end position="198"/>
    </location>
</feature>
<dbReference type="InterPro" id="IPR036638">
    <property type="entry name" value="HLH_DNA-bd_sf"/>
</dbReference>
<dbReference type="Gene3D" id="4.10.280.10">
    <property type="entry name" value="Helix-loop-helix DNA-binding domain"/>
    <property type="match status" value="1"/>
</dbReference>
<gene>
    <name evidence="7" type="ORF">CTI12_AA323900</name>
</gene>
<keyword evidence="8" id="KW-1185">Reference proteome</keyword>
<feature type="domain" description="BHLH" evidence="6">
    <location>
        <begin position="205"/>
        <end position="255"/>
    </location>
</feature>
<dbReference type="GO" id="GO:0003700">
    <property type="term" value="F:DNA-binding transcription factor activity"/>
    <property type="evidence" value="ECO:0007669"/>
    <property type="project" value="TreeGrafter"/>
</dbReference>
<dbReference type="AlphaFoldDB" id="A0A2U1N0A2"/>
<feature type="region of interest" description="Disordered" evidence="5">
    <location>
        <begin position="114"/>
        <end position="213"/>
    </location>
</feature>
<dbReference type="SUPFAM" id="SSF47459">
    <property type="entry name" value="HLH, helix-loop-helix DNA-binding domain"/>
    <property type="match status" value="1"/>
</dbReference>
<dbReference type="InterPro" id="IPR011598">
    <property type="entry name" value="bHLH_dom"/>
</dbReference>